<feature type="domain" description="Histidine kinase" evidence="14">
    <location>
        <begin position="634"/>
        <end position="848"/>
    </location>
</feature>
<dbReference type="SUPFAM" id="SSF103190">
    <property type="entry name" value="Sensory domain-like"/>
    <property type="match status" value="1"/>
</dbReference>
<feature type="transmembrane region" description="Helical" evidence="13">
    <location>
        <begin position="119"/>
        <end position="136"/>
    </location>
</feature>
<dbReference type="CDD" id="cd00082">
    <property type="entry name" value="HisKA"/>
    <property type="match status" value="1"/>
</dbReference>
<keyword evidence="6" id="KW-0808">Transferase</keyword>
<evidence type="ECO:0000256" key="5">
    <source>
        <dbReference type="ARBA" id="ARBA00022553"/>
    </source>
</evidence>
<dbReference type="SMART" id="SM00387">
    <property type="entry name" value="HATPase_c"/>
    <property type="match status" value="1"/>
</dbReference>
<keyword evidence="16" id="KW-1185">Reference proteome</keyword>
<keyword evidence="12" id="KW-0902">Two-component regulatory system</keyword>
<dbReference type="Pfam" id="PF02518">
    <property type="entry name" value="HATPase_c"/>
    <property type="match status" value="1"/>
</dbReference>
<evidence type="ECO:0000256" key="1">
    <source>
        <dbReference type="ARBA" id="ARBA00000085"/>
    </source>
</evidence>
<dbReference type="Gene3D" id="3.30.565.10">
    <property type="entry name" value="Histidine kinase-like ATPase, C-terminal domain"/>
    <property type="match status" value="1"/>
</dbReference>
<feature type="transmembrane region" description="Helical" evidence="13">
    <location>
        <begin position="12"/>
        <end position="31"/>
    </location>
</feature>
<dbReference type="InterPro" id="IPR029151">
    <property type="entry name" value="Sensor-like_sf"/>
</dbReference>
<keyword evidence="13" id="KW-0472">Membrane</keyword>
<comment type="catalytic activity">
    <reaction evidence="1">
        <text>ATP + protein L-histidine = ADP + protein N-phospho-L-histidine.</text>
        <dbReference type="EC" id="2.7.13.3"/>
    </reaction>
</comment>
<feature type="transmembrane region" description="Helical" evidence="13">
    <location>
        <begin position="97"/>
        <end position="113"/>
    </location>
</feature>
<proteinExistence type="predicted"/>
<evidence type="ECO:0000313" key="15">
    <source>
        <dbReference type="EMBL" id="GLI54335.1"/>
    </source>
</evidence>
<accession>A0A9W6LLY5</accession>
<reference evidence="15" key="1">
    <citation type="submission" date="2022-12" db="EMBL/GenBank/DDBJ databases">
        <title>Reference genome sequencing for broad-spectrum identification of bacterial and archaeal isolates by mass spectrometry.</title>
        <authorList>
            <person name="Sekiguchi Y."/>
            <person name="Tourlousse D.M."/>
        </authorList>
    </citation>
    <scope>NUCLEOTIDE SEQUENCE</scope>
    <source>
        <strain evidence="15">TSL-P1</strain>
    </source>
</reference>
<protein>
    <recommendedName>
        <fullName evidence="3">histidine kinase</fullName>
        <ecNumber evidence="3">2.7.13.3</ecNumber>
    </recommendedName>
</protein>
<evidence type="ECO:0000256" key="11">
    <source>
        <dbReference type="ARBA" id="ARBA00022989"/>
    </source>
</evidence>
<dbReference type="PROSITE" id="PS50109">
    <property type="entry name" value="HIS_KIN"/>
    <property type="match status" value="1"/>
</dbReference>
<feature type="transmembrane region" description="Helical" evidence="13">
    <location>
        <begin position="180"/>
        <end position="197"/>
    </location>
</feature>
<comment type="subcellular location">
    <subcellularLocation>
        <location evidence="2">Cell membrane</location>
        <topology evidence="2">Multi-pass membrane protein</topology>
    </subcellularLocation>
</comment>
<evidence type="ECO:0000256" key="12">
    <source>
        <dbReference type="ARBA" id="ARBA00023012"/>
    </source>
</evidence>
<dbReference type="GO" id="GO:0000155">
    <property type="term" value="F:phosphorelay sensor kinase activity"/>
    <property type="evidence" value="ECO:0007669"/>
    <property type="project" value="InterPro"/>
</dbReference>
<evidence type="ECO:0000256" key="10">
    <source>
        <dbReference type="ARBA" id="ARBA00022840"/>
    </source>
</evidence>
<dbReference type="PRINTS" id="PR00344">
    <property type="entry name" value="BCTRLSENSOR"/>
</dbReference>
<evidence type="ECO:0000259" key="14">
    <source>
        <dbReference type="PROSITE" id="PS50109"/>
    </source>
</evidence>
<dbReference type="SUPFAM" id="SSF55785">
    <property type="entry name" value="PYP-like sensor domain (PAS domain)"/>
    <property type="match status" value="1"/>
</dbReference>
<name>A0A9W6LLY5_9BACT</name>
<evidence type="ECO:0000256" key="7">
    <source>
        <dbReference type="ARBA" id="ARBA00022692"/>
    </source>
</evidence>
<keyword evidence="9" id="KW-0418">Kinase</keyword>
<dbReference type="AlphaFoldDB" id="A0A9W6LLY5"/>
<dbReference type="SUPFAM" id="SSF55874">
    <property type="entry name" value="ATPase domain of HSP90 chaperone/DNA topoisomerase II/histidine kinase"/>
    <property type="match status" value="1"/>
</dbReference>
<keyword evidence="4" id="KW-1003">Cell membrane</keyword>
<dbReference type="PANTHER" id="PTHR43065">
    <property type="entry name" value="SENSOR HISTIDINE KINASE"/>
    <property type="match status" value="1"/>
</dbReference>
<keyword evidence="10" id="KW-0067">ATP-binding</keyword>
<evidence type="ECO:0000256" key="13">
    <source>
        <dbReference type="SAM" id="Phobius"/>
    </source>
</evidence>
<dbReference type="Proteomes" id="UP001144297">
    <property type="component" value="Unassembled WGS sequence"/>
</dbReference>
<dbReference type="InterPro" id="IPR003594">
    <property type="entry name" value="HATPase_dom"/>
</dbReference>
<organism evidence="15 16">
    <name type="scientific">Thermodesulfovibrio yellowstonii</name>
    <dbReference type="NCBI Taxonomy" id="28262"/>
    <lineage>
        <taxon>Bacteria</taxon>
        <taxon>Pseudomonadati</taxon>
        <taxon>Nitrospirota</taxon>
        <taxon>Thermodesulfovibrionia</taxon>
        <taxon>Thermodesulfovibrionales</taxon>
        <taxon>Thermodesulfovibrionaceae</taxon>
        <taxon>Thermodesulfovibrio</taxon>
    </lineage>
</organism>
<dbReference type="SUPFAM" id="SSF47384">
    <property type="entry name" value="Homodimeric domain of signal transducing histidine kinase"/>
    <property type="match status" value="1"/>
</dbReference>
<keyword evidence="8" id="KW-0547">Nucleotide-binding</keyword>
<dbReference type="InterPro" id="IPR003661">
    <property type="entry name" value="HisK_dim/P_dom"/>
</dbReference>
<dbReference type="InterPro" id="IPR004358">
    <property type="entry name" value="Sig_transdc_His_kin-like_C"/>
</dbReference>
<keyword evidence="7 13" id="KW-0812">Transmembrane</keyword>
<dbReference type="Gene3D" id="1.10.287.130">
    <property type="match status" value="1"/>
</dbReference>
<feature type="transmembrane region" description="Helical" evidence="13">
    <location>
        <begin position="157"/>
        <end position="174"/>
    </location>
</feature>
<keyword evidence="5" id="KW-0597">Phosphoprotein</keyword>
<evidence type="ECO:0000256" key="8">
    <source>
        <dbReference type="ARBA" id="ARBA00022741"/>
    </source>
</evidence>
<evidence type="ECO:0000256" key="4">
    <source>
        <dbReference type="ARBA" id="ARBA00022475"/>
    </source>
</evidence>
<evidence type="ECO:0000313" key="16">
    <source>
        <dbReference type="Proteomes" id="UP001144297"/>
    </source>
</evidence>
<evidence type="ECO:0000256" key="3">
    <source>
        <dbReference type="ARBA" id="ARBA00012438"/>
    </source>
</evidence>
<dbReference type="EC" id="2.7.13.3" evidence="3"/>
<dbReference type="Gene3D" id="3.30.450.20">
    <property type="entry name" value="PAS domain"/>
    <property type="match status" value="2"/>
</dbReference>
<feature type="transmembrane region" description="Helical" evidence="13">
    <location>
        <begin position="70"/>
        <end position="90"/>
    </location>
</feature>
<dbReference type="EMBL" id="BSDX01000001">
    <property type="protein sequence ID" value="GLI54335.1"/>
    <property type="molecule type" value="Genomic_DNA"/>
</dbReference>
<dbReference type="InterPro" id="IPR005467">
    <property type="entry name" value="His_kinase_dom"/>
</dbReference>
<dbReference type="GO" id="GO:0005524">
    <property type="term" value="F:ATP binding"/>
    <property type="evidence" value="ECO:0007669"/>
    <property type="project" value="UniProtKB-KW"/>
</dbReference>
<dbReference type="CDD" id="cd12914">
    <property type="entry name" value="PDC1_DGC_like"/>
    <property type="match status" value="1"/>
</dbReference>
<evidence type="ECO:0000256" key="6">
    <source>
        <dbReference type="ARBA" id="ARBA00022679"/>
    </source>
</evidence>
<evidence type="ECO:0000256" key="9">
    <source>
        <dbReference type="ARBA" id="ARBA00022777"/>
    </source>
</evidence>
<sequence>MNIQIFDDLFNFLRVSFLLFHSIVFYYLIFWRKIIEPQFNKRVVGYFFIIIFLHTILNSIILFKNFIGEYYLYLIVANIAAIAAILFYAYRSIINLKLYYLLLAIIFIILFIFKQDKTLIFLGLFLIGISYFHIWYKEEFSQYKPSRVIPSLIKKGTLLPFIFFGLYIICLSCYIVSQSLFLNIFATFLVFLSLSFRTRSLYEERFKAYVLYIFMFVLIFSILICLSGKYIEDIKDMDAYHKKLNMQRISLEVKNKIAFYSDLVKFEASSEELKKRIRMGQEELNKYLSYLNQIFDTDLVWFTDKNGKIIACSTEYRKEMINQNVSFRKYFKDSIQGKLSIFIARGIYTKRDDIRISYPVYDRGNIIGVLVLQFDISKNFKKEIELENAFMMHSSGGILIGKQELKNRMLFSLSPGELKRIYEEKIFGNDRLSPAGFKKIDNYIFEDFKGHRWQIVKYEITNDWWLASFLNLSLYEKFKGISYIVLIIFAFISHSFAIRSLDRLRNIFLNLAEEVEEKRIAFDSVDTGLIYTDSLGNIKYMNKEARRLLEVSEDSIGKQLHELLTFKNQNGSEYKILQIKEKDIPVIYTENPILVKGIKFGDVITIKDATEIIQRQELSKRLERMDILTKISAGIVHDFSNYLMVLTGNLSLLKELEKSEDKKENIEIMLEVTKIMNTIIEQMKDLSPDFILKKEKLNVEDIVKSSTEFVLNGTEIEFTIESEPSILPVYADAAQLYRVFQNIIMNSRQAMEDKGNIKIKIQNYINNGEIKDLKKGNYVCLTITDSGPGIPKEYIDKIFDPFFTMKKEGKGLGLSIVKNVIEKSGGKIEVESISDIGTTFRIYIPASDKI</sequence>
<comment type="caution">
    <text evidence="15">The sequence shown here is derived from an EMBL/GenBank/DDBJ whole genome shotgun (WGS) entry which is preliminary data.</text>
</comment>
<dbReference type="InterPro" id="IPR000014">
    <property type="entry name" value="PAS"/>
</dbReference>
<gene>
    <name evidence="15" type="ORF">TISLANDTSLP1_20280</name>
</gene>
<dbReference type="InterPro" id="IPR036890">
    <property type="entry name" value="HATPase_C_sf"/>
</dbReference>
<feature type="transmembrane region" description="Helical" evidence="13">
    <location>
        <begin position="43"/>
        <end position="64"/>
    </location>
</feature>
<dbReference type="GO" id="GO:0005886">
    <property type="term" value="C:plasma membrane"/>
    <property type="evidence" value="ECO:0007669"/>
    <property type="project" value="UniProtKB-SubCell"/>
</dbReference>
<dbReference type="InterPro" id="IPR035965">
    <property type="entry name" value="PAS-like_dom_sf"/>
</dbReference>
<evidence type="ECO:0000256" key="2">
    <source>
        <dbReference type="ARBA" id="ARBA00004651"/>
    </source>
</evidence>
<keyword evidence="11 13" id="KW-1133">Transmembrane helix</keyword>
<dbReference type="Pfam" id="PF13188">
    <property type="entry name" value="PAS_8"/>
    <property type="match status" value="1"/>
</dbReference>
<dbReference type="InterPro" id="IPR036097">
    <property type="entry name" value="HisK_dim/P_sf"/>
</dbReference>
<feature type="transmembrane region" description="Helical" evidence="13">
    <location>
        <begin position="209"/>
        <end position="231"/>
    </location>
</feature>
<dbReference type="PANTHER" id="PTHR43065:SF10">
    <property type="entry name" value="PEROXIDE STRESS-ACTIVATED HISTIDINE KINASE MAK3"/>
    <property type="match status" value="1"/>
</dbReference>